<dbReference type="InterPro" id="IPR051291">
    <property type="entry name" value="CIMAP"/>
</dbReference>
<dbReference type="Proteomes" id="UP000663832">
    <property type="component" value="Unassembled WGS sequence"/>
</dbReference>
<dbReference type="EMBL" id="CAJNOI010000586">
    <property type="protein sequence ID" value="CAF1312398.1"/>
    <property type="molecule type" value="Genomic_DNA"/>
</dbReference>
<evidence type="ECO:0008006" key="6">
    <source>
        <dbReference type="Google" id="ProtNLM"/>
    </source>
</evidence>
<dbReference type="PANTHER" id="PTHR21580">
    <property type="entry name" value="SHIPPO-1-RELATED"/>
    <property type="match status" value="1"/>
</dbReference>
<dbReference type="EMBL" id="CAJNOM010000231">
    <property type="protein sequence ID" value="CAF1261856.1"/>
    <property type="molecule type" value="Genomic_DNA"/>
</dbReference>
<feature type="region of interest" description="Disordered" evidence="1">
    <location>
        <begin position="226"/>
        <end position="253"/>
    </location>
</feature>
<dbReference type="GO" id="GO:1902110">
    <property type="term" value="P:positive regulation of mitochondrial membrane permeability involved in apoptotic process"/>
    <property type="evidence" value="ECO:0007669"/>
    <property type="project" value="TreeGrafter"/>
</dbReference>
<dbReference type="PANTHER" id="PTHR21580:SF21">
    <property type="entry name" value="O(6)-METHYLGUANINE-INDUCED APOPTOSIS 2"/>
    <property type="match status" value="1"/>
</dbReference>
<dbReference type="OrthoDB" id="186871at2759"/>
<dbReference type="InterPro" id="IPR010736">
    <property type="entry name" value="SHIPPO-rpt"/>
</dbReference>
<dbReference type="Pfam" id="PF07004">
    <property type="entry name" value="SHIPPO-rpt"/>
    <property type="match status" value="2"/>
</dbReference>
<dbReference type="AlphaFoldDB" id="A0A815EIJ1"/>
<evidence type="ECO:0000313" key="2">
    <source>
        <dbReference type="EMBL" id="CAF1261856.1"/>
    </source>
</evidence>
<name>A0A815EIJ1_9BILA</name>
<accession>A0A815EIJ1</accession>
<evidence type="ECO:0000313" key="5">
    <source>
        <dbReference type="Proteomes" id="UP000663877"/>
    </source>
</evidence>
<gene>
    <name evidence="3" type="ORF">BJG266_LOCUS32888</name>
    <name evidence="2" type="ORF">QVE165_LOCUS29095</name>
</gene>
<evidence type="ECO:0000313" key="4">
    <source>
        <dbReference type="Proteomes" id="UP000663832"/>
    </source>
</evidence>
<evidence type="ECO:0000256" key="1">
    <source>
        <dbReference type="SAM" id="MobiDB-lite"/>
    </source>
</evidence>
<feature type="region of interest" description="Disordered" evidence="1">
    <location>
        <begin position="89"/>
        <end position="118"/>
    </location>
</feature>
<keyword evidence="4" id="KW-1185">Reference proteome</keyword>
<proteinExistence type="predicted"/>
<dbReference type="GO" id="GO:0005739">
    <property type="term" value="C:mitochondrion"/>
    <property type="evidence" value="ECO:0007669"/>
    <property type="project" value="GOC"/>
</dbReference>
<dbReference type="Proteomes" id="UP000663877">
    <property type="component" value="Unassembled WGS sequence"/>
</dbReference>
<organism evidence="3 5">
    <name type="scientific">Adineta steineri</name>
    <dbReference type="NCBI Taxonomy" id="433720"/>
    <lineage>
        <taxon>Eukaryota</taxon>
        <taxon>Metazoa</taxon>
        <taxon>Spiralia</taxon>
        <taxon>Gnathifera</taxon>
        <taxon>Rotifera</taxon>
        <taxon>Eurotatoria</taxon>
        <taxon>Bdelloidea</taxon>
        <taxon>Adinetida</taxon>
        <taxon>Adinetidae</taxon>
        <taxon>Adineta</taxon>
    </lineage>
</organism>
<protein>
    <recommendedName>
        <fullName evidence="6">O(6)-methylguanine-induced apoptosis 2</fullName>
    </recommendedName>
</protein>
<evidence type="ECO:0000313" key="3">
    <source>
        <dbReference type="EMBL" id="CAF1312398.1"/>
    </source>
</evidence>
<feature type="region of interest" description="Disordered" evidence="1">
    <location>
        <begin position="152"/>
        <end position="171"/>
    </location>
</feature>
<sequence>MTLAGVDGITKGEVSRKGNRAQSEGTKVQRGFTVCATGVPSIPSPYLTIITSNNEKKGFHQTAKRFQYETTLAPGPGQYDTVRPIDKQLEKTSDSKKGSGGFASKSRREGFTSGALSAPAPTAYNISSKLGTGQHDFNRAKYSSMFQKPIAERPLSSKSSIPGPNQYDVYRGLRRTGKSNNVSAQAAFRSHTKRSVPVNKHFITPAPDTYNVNDAATRTLRPIHQSSFKSTSKRDTFSSKSTTEIPGPADYRPFEKLTEEPQRQIFPRHPYLTISAPAIPPPPDAPFPGPGAYEICGFKEVEKKYMTSAAFVSNTSRWALDTIAAAEQPGPASYTPRAVPKQTFNFNFERKWI</sequence>
<feature type="region of interest" description="Disordered" evidence="1">
    <location>
        <begin position="1"/>
        <end position="26"/>
    </location>
</feature>
<reference evidence="3" key="1">
    <citation type="submission" date="2021-02" db="EMBL/GenBank/DDBJ databases">
        <authorList>
            <person name="Nowell W R."/>
        </authorList>
    </citation>
    <scope>NUCLEOTIDE SEQUENCE</scope>
</reference>
<comment type="caution">
    <text evidence="3">The sequence shown here is derived from an EMBL/GenBank/DDBJ whole genome shotgun (WGS) entry which is preliminary data.</text>
</comment>